<evidence type="ECO:0000313" key="2">
    <source>
        <dbReference type="Proteomes" id="UP001305652"/>
    </source>
</evidence>
<sequence>MMIDPGKPWKDGNGISGKFLNENVVRDISSPDTVSMGITPRGWG</sequence>
<gene>
    <name evidence="1" type="ORF">R6Y96_00010</name>
</gene>
<dbReference type="KEGG" id="mrc:R6Y96_00010"/>
<name>A0AAX4FW63_9EURY</name>
<proteinExistence type="predicted"/>
<organism evidence="1 2">
    <name type="scientific">Methanoculleus receptaculi</name>
    <dbReference type="NCBI Taxonomy" id="394967"/>
    <lineage>
        <taxon>Archaea</taxon>
        <taxon>Methanobacteriati</taxon>
        <taxon>Methanobacteriota</taxon>
        <taxon>Stenosarchaea group</taxon>
        <taxon>Methanomicrobia</taxon>
        <taxon>Methanomicrobiales</taxon>
        <taxon>Methanomicrobiaceae</taxon>
        <taxon>Methanoculleus</taxon>
    </lineage>
</organism>
<accession>A0AAX4FW63</accession>
<keyword evidence="2" id="KW-1185">Reference proteome</keyword>
<evidence type="ECO:0000313" key="1">
    <source>
        <dbReference type="EMBL" id="WOX57678.1"/>
    </source>
</evidence>
<dbReference type="RefSeq" id="WP_318621385.1">
    <property type="nucleotide sequence ID" value="NZ_CP137642.1"/>
</dbReference>
<reference evidence="1 2" key="1">
    <citation type="submission" date="2023-10" db="EMBL/GenBank/DDBJ databases">
        <title>The complete genome sequence of Methanoculleus receptaculi DSM 18860.</title>
        <authorList>
            <person name="Lai S.-J."/>
            <person name="You Y.-T."/>
            <person name="Chen S.-C."/>
        </authorList>
    </citation>
    <scope>NUCLEOTIDE SEQUENCE [LARGE SCALE GENOMIC DNA]</scope>
    <source>
        <strain evidence="1 2">DSM 18860</strain>
    </source>
</reference>
<dbReference type="Proteomes" id="UP001305652">
    <property type="component" value="Chromosome"/>
</dbReference>
<protein>
    <submittedName>
        <fullName evidence="1">Uncharacterized protein</fullName>
    </submittedName>
</protein>
<dbReference type="GeneID" id="85731493"/>
<dbReference type="AlphaFoldDB" id="A0AAX4FW63"/>
<dbReference type="EMBL" id="CP137642">
    <property type="protein sequence ID" value="WOX57678.1"/>
    <property type="molecule type" value="Genomic_DNA"/>
</dbReference>